<dbReference type="PANTHER" id="PTHR11351">
    <property type="entry name" value="ACYL-COA DESATURASE"/>
    <property type="match status" value="1"/>
</dbReference>
<feature type="compositionally biased region" description="Basic and acidic residues" evidence="13">
    <location>
        <begin position="13"/>
        <end position="22"/>
    </location>
</feature>
<dbReference type="HOGENOM" id="CLU_027359_0_2_1"/>
<keyword evidence="4 12" id="KW-0812">Transmembrane</keyword>
<dbReference type="FunCoup" id="E0VE41">
    <property type="interactions" value="47"/>
</dbReference>
<protein>
    <submittedName>
        <fullName evidence="16 17">Fatty acid desaturase, putative</fullName>
        <ecNumber evidence="16">1.14.19.1</ecNumber>
    </submittedName>
</protein>
<sequence>MSPNGYIDTTKTCSEKPDVEENKEIRNNDGNEFKPVLIWVNIISITILHALAIFSFFKWSFATKLYTYLWGFLVGFLGGFGVTAGAHRLWTHKSYKAKWPLRLILVICYSIAGQNTLYDWVRDHRVHHKYSETDADPHNSNRGFFFAHVGWLMQKKHPDVLKKGKLVDMSDLLEDPIVSFHQRNFTLFKIIFCFLIPIAVPCYFWNESFIISLMGIGCVRYVLGLNFTWLVNSAAHIWGNRPYDKRISPTENLAVAIASFGEGWHNYHHVFPWDYKAAELGNYKVNITTFGLDMFKKIGWAYDTKEPSKELIARVSIKYGDGSHKNCPSPHEIDENGEPVNCFEKNHHE</sequence>
<reference evidence="17" key="3">
    <citation type="submission" date="2020-05" db="UniProtKB">
        <authorList>
            <consortium name="EnsemblMetazoa"/>
        </authorList>
    </citation>
    <scope>IDENTIFICATION</scope>
    <source>
        <strain evidence="17">USDA</strain>
    </source>
</reference>
<keyword evidence="18" id="KW-1185">Reference proteome</keyword>
<dbReference type="OMA" id="FWTHRAY"/>
<evidence type="ECO:0000313" key="17">
    <source>
        <dbReference type="EnsemblMetazoa" id="PHUM128200-PA"/>
    </source>
</evidence>
<dbReference type="EMBL" id="AAZO01001498">
    <property type="status" value="NOT_ANNOTATED_CDS"/>
    <property type="molecule type" value="Genomic_DNA"/>
</dbReference>
<dbReference type="STRING" id="121224.E0VE41"/>
<feature type="compositionally biased region" description="Polar residues" evidence="13">
    <location>
        <begin position="1"/>
        <end position="12"/>
    </location>
</feature>
<feature type="transmembrane region" description="Helical" evidence="14">
    <location>
        <begin position="186"/>
        <end position="204"/>
    </location>
</feature>
<evidence type="ECO:0000256" key="9">
    <source>
        <dbReference type="ARBA" id="ARBA00023098"/>
    </source>
</evidence>
<gene>
    <name evidence="17" type="primary">8233950</name>
    <name evidence="16" type="ORF">Phum_PHUM128200</name>
</gene>
<evidence type="ECO:0000256" key="11">
    <source>
        <dbReference type="ARBA" id="ARBA00023160"/>
    </source>
</evidence>
<evidence type="ECO:0000256" key="3">
    <source>
        <dbReference type="ARBA" id="ARBA00022516"/>
    </source>
</evidence>
<dbReference type="InterPro" id="IPR005804">
    <property type="entry name" value="FA_desaturase_dom"/>
</dbReference>
<dbReference type="Pfam" id="PF00487">
    <property type="entry name" value="FA_desaturase"/>
    <property type="match status" value="1"/>
</dbReference>
<evidence type="ECO:0000256" key="1">
    <source>
        <dbReference type="ARBA" id="ARBA00004141"/>
    </source>
</evidence>
<dbReference type="KEGG" id="phu:Phum_PHUM128200"/>
<dbReference type="PANTHER" id="PTHR11351:SF21">
    <property type="entry name" value="GH07782P"/>
    <property type="match status" value="1"/>
</dbReference>
<proteinExistence type="inferred from homology"/>
<keyword evidence="11 12" id="KW-0275">Fatty acid biosynthesis</keyword>
<keyword evidence="6 14" id="KW-1133">Transmembrane helix</keyword>
<feature type="transmembrane region" description="Helical" evidence="14">
    <location>
        <begin position="69"/>
        <end position="87"/>
    </location>
</feature>
<keyword evidence="10 14" id="KW-0472">Membrane</keyword>
<reference evidence="16" key="1">
    <citation type="submission" date="2007-04" db="EMBL/GenBank/DDBJ databases">
        <title>Annotation of Pediculus humanus corporis strain USDA.</title>
        <authorList>
            <person name="Kirkness E."/>
            <person name="Hannick L."/>
            <person name="Hass B."/>
            <person name="Bruggner R."/>
            <person name="Lawson D."/>
            <person name="Bidwell S."/>
            <person name="Joardar V."/>
            <person name="Caler E."/>
            <person name="Walenz B."/>
            <person name="Inman J."/>
            <person name="Schobel S."/>
            <person name="Galinsky K."/>
            <person name="Amedeo P."/>
            <person name="Strausberg R."/>
        </authorList>
    </citation>
    <scope>NUCLEOTIDE SEQUENCE</scope>
    <source>
        <strain evidence="16">USDA</strain>
    </source>
</reference>
<evidence type="ECO:0000256" key="14">
    <source>
        <dbReference type="SAM" id="Phobius"/>
    </source>
</evidence>
<evidence type="ECO:0000256" key="13">
    <source>
        <dbReference type="SAM" id="MobiDB-lite"/>
    </source>
</evidence>
<dbReference type="GO" id="GO:0005789">
    <property type="term" value="C:endoplasmic reticulum membrane"/>
    <property type="evidence" value="ECO:0007669"/>
    <property type="project" value="TreeGrafter"/>
</dbReference>
<dbReference type="eggNOG" id="KOG1600">
    <property type="taxonomic scope" value="Eukaryota"/>
</dbReference>
<keyword evidence="9" id="KW-0443">Lipid metabolism</keyword>
<organism>
    <name type="scientific">Pediculus humanus subsp. corporis</name>
    <name type="common">Body louse</name>
    <dbReference type="NCBI Taxonomy" id="121224"/>
    <lineage>
        <taxon>Eukaryota</taxon>
        <taxon>Metazoa</taxon>
        <taxon>Ecdysozoa</taxon>
        <taxon>Arthropoda</taxon>
        <taxon>Hexapoda</taxon>
        <taxon>Insecta</taxon>
        <taxon>Pterygota</taxon>
        <taxon>Neoptera</taxon>
        <taxon>Paraneoptera</taxon>
        <taxon>Psocodea</taxon>
        <taxon>Troctomorpha</taxon>
        <taxon>Phthiraptera</taxon>
        <taxon>Anoplura</taxon>
        <taxon>Pediculidae</taxon>
        <taxon>Pediculus</taxon>
    </lineage>
</organism>
<evidence type="ECO:0000256" key="5">
    <source>
        <dbReference type="ARBA" id="ARBA00022832"/>
    </source>
</evidence>
<feature type="region of interest" description="Disordered" evidence="13">
    <location>
        <begin position="326"/>
        <end position="349"/>
    </location>
</feature>
<dbReference type="VEuPathDB" id="VectorBase:PHUM128200"/>
<dbReference type="InterPro" id="IPR015876">
    <property type="entry name" value="Acyl-CoA_DS"/>
</dbReference>
<feature type="region of interest" description="Disordered" evidence="13">
    <location>
        <begin position="1"/>
        <end position="22"/>
    </location>
</feature>
<evidence type="ECO:0000256" key="6">
    <source>
        <dbReference type="ARBA" id="ARBA00022989"/>
    </source>
</evidence>
<reference evidence="16" key="2">
    <citation type="submission" date="2007-04" db="EMBL/GenBank/DDBJ databases">
        <title>The genome of the human body louse.</title>
        <authorList>
            <consortium name="The Human Body Louse Genome Consortium"/>
            <person name="Kirkness E."/>
            <person name="Walenz B."/>
            <person name="Hass B."/>
            <person name="Bruggner R."/>
            <person name="Strausberg R."/>
        </authorList>
    </citation>
    <scope>NUCLEOTIDE SEQUENCE</scope>
    <source>
        <strain evidence="16">USDA</strain>
    </source>
</reference>
<evidence type="ECO:0000259" key="15">
    <source>
        <dbReference type="Pfam" id="PF00487"/>
    </source>
</evidence>
<evidence type="ECO:0000256" key="12">
    <source>
        <dbReference type="RuleBase" id="RU000581"/>
    </source>
</evidence>
<accession>E0VE41</accession>
<comment type="similarity">
    <text evidence="2 12">Belongs to the fatty acid desaturase type 1 family.</text>
</comment>
<keyword evidence="5" id="KW-0276">Fatty acid metabolism</keyword>
<dbReference type="RefSeq" id="XP_002424385.1">
    <property type="nucleotide sequence ID" value="XM_002424340.1"/>
</dbReference>
<dbReference type="GO" id="GO:0004768">
    <property type="term" value="F:stearoyl-CoA 9-desaturase activity"/>
    <property type="evidence" value="ECO:0007669"/>
    <property type="project" value="UniProtKB-EC"/>
</dbReference>
<dbReference type="GO" id="GO:0006636">
    <property type="term" value="P:unsaturated fatty acid biosynthetic process"/>
    <property type="evidence" value="ECO:0007669"/>
    <property type="project" value="TreeGrafter"/>
</dbReference>
<evidence type="ECO:0000313" key="18">
    <source>
        <dbReference type="Proteomes" id="UP000009046"/>
    </source>
</evidence>
<dbReference type="GO" id="GO:0005506">
    <property type="term" value="F:iron ion binding"/>
    <property type="evidence" value="ECO:0007669"/>
    <property type="project" value="TreeGrafter"/>
</dbReference>
<dbReference type="GeneID" id="8233950"/>
<dbReference type="AlphaFoldDB" id="E0VE41"/>
<feature type="domain" description="Fatty acid desaturase" evidence="15">
    <location>
        <begin position="69"/>
        <end position="272"/>
    </location>
</feature>
<dbReference type="CTD" id="8233950"/>
<evidence type="ECO:0000256" key="10">
    <source>
        <dbReference type="ARBA" id="ARBA00023136"/>
    </source>
</evidence>
<evidence type="ECO:0000256" key="4">
    <source>
        <dbReference type="ARBA" id="ARBA00022692"/>
    </source>
</evidence>
<dbReference type="EC" id="1.14.19.1" evidence="16"/>
<dbReference type="OrthoDB" id="10260134at2759"/>
<feature type="transmembrane region" description="Helical" evidence="14">
    <location>
        <begin position="36"/>
        <end position="57"/>
    </location>
</feature>
<evidence type="ECO:0000256" key="2">
    <source>
        <dbReference type="ARBA" id="ARBA00009295"/>
    </source>
</evidence>
<evidence type="ECO:0000256" key="8">
    <source>
        <dbReference type="ARBA" id="ARBA00023004"/>
    </source>
</evidence>
<feature type="transmembrane region" description="Helical" evidence="14">
    <location>
        <begin position="210"/>
        <end position="231"/>
    </location>
</feature>
<comment type="cofactor">
    <cofactor evidence="12">
        <name>Fe(2+)</name>
        <dbReference type="ChEBI" id="CHEBI:29033"/>
    </cofactor>
</comment>
<name>E0VE41_PEDHC</name>
<keyword evidence="7 12" id="KW-0560">Oxidoreductase</keyword>
<dbReference type="EnsemblMetazoa" id="PHUM128200-RA">
    <property type="protein sequence ID" value="PHUM128200-PA"/>
    <property type="gene ID" value="PHUM128200"/>
</dbReference>
<dbReference type="InParanoid" id="E0VE41"/>
<keyword evidence="3 12" id="KW-0444">Lipid biosynthesis</keyword>
<keyword evidence="8" id="KW-0408">Iron</keyword>
<dbReference type="PRINTS" id="PR00075">
    <property type="entry name" value="FACDDSATRASE"/>
</dbReference>
<evidence type="ECO:0000313" key="16">
    <source>
        <dbReference type="EMBL" id="EEB11647.1"/>
    </source>
</evidence>
<evidence type="ECO:0000256" key="7">
    <source>
        <dbReference type="ARBA" id="ARBA00023002"/>
    </source>
</evidence>
<comment type="subcellular location">
    <subcellularLocation>
        <location evidence="1">Membrane</location>
        <topology evidence="1">Multi-pass membrane protein</topology>
    </subcellularLocation>
</comment>
<dbReference type="CDD" id="cd03505">
    <property type="entry name" value="Delta9-FADS-like"/>
    <property type="match status" value="1"/>
</dbReference>
<dbReference type="Proteomes" id="UP000009046">
    <property type="component" value="Unassembled WGS sequence"/>
</dbReference>
<dbReference type="EMBL" id="DS235088">
    <property type="protein sequence ID" value="EEB11647.1"/>
    <property type="molecule type" value="Genomic_DNA"/>
</dbReference>
<comment type="domain">
    <text evidence="12">The histidine box domains are involved in binding the catalytic metal ions.</text>
</comment>